<dbReference type="Proteomes" id="UP000815677">
    <property type="component" value="Unassembled WGS sequence"/>
</dbReference>
<protein>
    <submittedName>
        <fullName evidence="2">Uncharacterized protein</fullName>
    </submittedName>
</protein>
<evidence type="ECO:0000313" key="3">
    <source>
        <dbReference type="Proteomes" id="UP000815677"/>
    </source>
</evidence>
<evidence type="ECO:0000313" key="2">
    <source>
        <dbReference type="EMBL" id="GAT43109.1"/>
    </source>
</evidence>
<name>A0ABQ0KW00_MYCCL</name>
<evidence type="ECO:0000256" key="1">
    <source>
        <dbReference type="SAM" id="MobiDB-lite"/>
    </source>
</evidence>
<organism evidence="2 3">
    <name type="scientific">Mycena chlorophos</name>
    <name type="common">Agaric fungus</name>
    <name type="synonym">Agaricus chlorophos</name>
    <dbReference type="NCBI Taxonomy" id="658473"/>
    <lineage>
        <taxon>Eukaryota</taxon>
        <taxon>Fungi</taxon>
        <taxon>Dikarya</taxon>
        <taxon>Basidiomycota</taxon>
        <taxon>Agaricomycotina</taxon>
        <taxon>Agaricomycetes</taxon>
        <taxon>Agaricomycetidae</taxon>
        <taxon>Agaricales</taxon>
        <taxon>Marasmiineae</taxon>
        <taxon>Mycenaceae</taxon>
        <taxon>Mycena</taxon>
    </lineage>
</organism>
<gene>
    <name evidence="2" type="ORF">MCHLO_00802</name>
</gene>
<proteinExistence type="predicted"/>
<dbReference type="EMBL" id="DF838603">
    <property type="protein sequence ID" value="GAT43109.1"/>
    <property type="molecule type" value="Genomic_DNA"/>
</dbReference>
<accession>A0ABQ0KW00</accession>
<feature type="region of interest" description="Disordered" evidence="1">
    <location>
        <begin position="1"/>
        <end position="25"/>
    </location>
</feature>
<sequence>MLPAGKVSDSDSDNSEDTSVTEHEVYVEELRDRLDELQDELSAAKRLEKELRSKDHTNQMQIQSLEAEVAKMTRMLDSARIAYHKLQENYQAQVEESERLRAQLHDDLALAAQAHEDRIAKLEEEVADALTLGAQEQEDRIAKLEEDLAGAQGANAEFEQQKMANLMLRETIDRLHFEIDEMKSQALATNTGTRTLGEELRRNTTNAEDLSDDEIVQEIITQSRKRITPDQNFSHGRLVDTKEYSDMATQHEVNLDWFSVSVTVQTDPEKVNSALHQIHTLKLEIARLTSQIHTQSRSKDSKISAELQAGSLTIEHISGGTGGAGGAANIEGGSGGIGEAPRLIIHTQFAMFGENMRHILAPKQPFILELAGKIKESGMEMFSLGSDNELD</sequence>
<reference evidence="2" key="1">
    <citation type="submission" date="2014-09" db="EMBL/GenBank/DDBJ databases">
        <title>Genome sequence of the luminous mushroom Mycena chlorophos for searching fungal bioluminescence genes.</title>
        <authorList>
            <person name="Tanaka Y."/>
            <person name="Kasuga D."/>
            <person name="Oba Y."/>
            <person name="Hase S."/>
            <person name="Sato K."/>
            <person name="Oba Y."/>
            <person name="Sakakibara Y."/>
        </authorList>
    </citation>
    <scope>NUCLEOTIDE SEQUENCE</scope>
</reference>
<keyword evidence="3" id="KW-1185">Reference proteome</keyword>